<keyword evidence="1" id="KW-0812">Transmembrane</keyword>
<dbReference type="PANTHER" id="PTHR47843">
    <property type="entry name" value="BTB DOMAIN-CONTAINING PROTEIN-RELATED"/>
    <property type="match status" value="1"/>
</dbReference>
<dbReference type="SUPFAM" id="SSF54695">
    <property type="entry name" value="POZ domain"/>
    <property type="match status" value="1"/>
</dbReference>
<sequence>MAESAQEMQISMKPLLDTGEGADLTLVCRGKTWKVHSSYLWPRSSWFKAVCKGGFKESETQRIELPEEEPSMVYRMLQHLYMQTYTVDLGLDRLWSRNDSWAKTRLHVHAQMYSLGDKYDLPGLKKEAARRFNEDVRIPGDSKSEILTLLSVVPIVYTTTPDTDRGLRNHVVRQVFQRYGIASKHFVEELDTALEVRQFARDIIVLHSKRSAKGKYAALAREMYRIWHRYVHPLLAATIASFPSVATLQARLLATVIVLVTLICSLTVAIVLVSIFQGYVLMLLEQRYGPHSVWARPLARVNSCAIEHLTFERLGFEQAVEILARFIKCAQSTSN</sequence>
<feature type="transmembrane region" description="Helical" evidence="1">
    <location>
        <begin position="230"/>
        <end position="250"/>
    </location>
</feature>
<dbReference type="RefSeq" id="XP_037167609.1">
    <property type="nucleotide sequence ID" value="XM_037305507.1"/>
</dbReference>
<protein>
    <recommendedName>
        <fullName evidence="2">BTB domain-containing protein</fullName>
    </recommendedName>
</protein>
<dbReference type="Proteomes" id="UP000578531">
    <property type="component" value="Unassembled WGS sequence"/>
</dbReference>
<evidence type="ECO:0000313" key="4">
    <source>
        <dbReference type="Proteomes" id="UP000578531"/>
    </source>
</evidence>
<keyword evidence="4" id="KW-1185">Reference proteome</keyword>
<name>A0A8H6G0V5_9LECA</name>
<dbReference type="CDD" id="cd18186">
    <property type="entry name" value="BTB_POZ_ZBTB_KLHL-like"/>
    <property type="match status" value="1"/>
</dbReference>
<dbReference type="PANTHER" id="PTHR47843:SF5">
    <property type="entry name" value="BTB_POZ DOMAIN PROTEIN"/>
    <property type="match status" value="1"/>
</dbReference>
<dbReference type="InterPro" id="IPR011333">
    <property type="entry name" value="SKP1/BTB/POZ_sf"/>
</dbReference>
<gene>
    <name evidence="3" type="ORF">HO173_003582</name>
</gene>
<comment type="caution">
    <text evidence="3">The sequence shown here is derived from an EMBL/GenBank/DDBJ whole genome shotgun (WGS) entry which is preliminary data.</text>
</comment>
<dbReference type="Gene3D" id="3.30.710.10">
    <property type="entry name" value="Potassium Channel Kv1.1, Chain A"/>
    <property type="match status" value="1"/>
</dbReference>
<dbReference type="Pfam" id="PF00651">
    <property type="entry name" value="BTB"/>
    <property type="match status" value="1"/>
</dbReference>
<keyword evidence="1" id="KW-1133">Transmembrane helix</keyword>
<reference evidence="3 4" key="1">
    <citation type="journal article" date="2020" name="Genomics">
        <title>Complete, high-quality genomes from long-read metagenomic sequencing of two wolf lichen thalli reveals enigmatic genome architecture.</title>
        <authorList>
            <person name="McKenzie S.K."/>
            <person name="Walston R.F."/>
            <person name="Allen J.L."/>
        </authorList>
    </citation>
    <scope>NUCLEOTIDE SEQUENCE [LARGE SCALE GENOMIC DNA]</scope>
    <source>
        <strain evidence="3">WasteWater2</strain>
    </source>
</reference>
<keyword evidence="1" id="KW-0472">Membrane</keyword>
<organism evidence="3 4">
    <name type="scientific">Letharia columbiana</name>
    <dbReference type="NCBI Taxonomy" id="112416"/>
    <lineage>
        <taxon>Eukaryota</taxon>
        <taxon>Fungi</taxon>
        <taxon>Dikarya</taxon>
        <taxon>Ascomycota</taxon>
        <taxon>Pezizomycotina</taxon>
        <taxon>Lecanoromycetes</taxon>
        <taxon>OSLEUM clade</taxon>
        <taxon>Lecanoromycetidae</taxon>
        <taxon>Lecanorales</taxon>
        <taxon>Lecanorineae</taxon>
        <taxon>Parmeliaceae</taxon>
        <taxon>Letharia</taxon>
    </lineage>
</organism>
<dbReference type="OrthoDB" id="6359816at2759"/>
<dbReference type="EMBL" id="JACCJC010000010">
    <property type="protein sequence ID" value="KAF6238302.1"/>
    <property type="molecule type" value="Genomic_DNA"/>
</dbReference>
<dbReference type="PROSITE" id="PS50097">
    <property type="entry name" value="BTB"/>
    <property type="match status" value="1"/>
</dbReference>
<accession>A0A8H6G0V5</accession>
<proteinExistence type="predicted"/>
<feature type="transmembrane region" description="Helical" evidence="1">
    <location>
        <begin position="256"/>
        <end position="284"/>
    </location>
</feature>
<dbReference type="InterPro" id="IPR000210">
    <property type="entry name" value="BTB/POZ_dom"/>
</dbReference>
<evidence type="ECO:0000256" key="1">
    <source>
        <dbReference type="SAM" id="Phobius"/>
    </source>
</evidence>
<dbReference type="GeneID" id="59285248"/>
<dbReference type="AlphaFoldDB" id="A0A8H6G0V5"/>
<evidence type="ECO:0000313" key="3">
    <source>
        <dbReference type="EMBL" id="KAF6238302.1"/>
    </source>
</evidence>
<evidence type="ECO:0000259" key="2">
    <source>
        <dbReference type="PROSITE" id="PS50097"/>
    </source>
</evidence>
<feature type="domain" description="BTB" evidence="2">
    <location>
        <begin position="22"/>
        <end position="89"/>
    </location>
</feature>